<name>A0A2W5S4U6_VARPD</name>
<comment type="caution">
    <text evidence="1">The sequence shown here is derived from an EMBL/GenBank/DDBJ whole genome shotgun (WGS) entry which is preliminary data.</text>
</comment>
<protein>
    <submittedName>
        <fullName evidence="1">Uncharacterized protein</fullName>
    </submittedName>
</protein>
<dbReference type="Proteomes" id="UP000249135">
    <property type="component" value="Unassembled WGS sequence"/>
</dbReference>
<evidence type="ECO:0000313" key="2">
    <source>
        <dbReference type="Proteomes" id="UP000249135"/>
    </source>
</evidence>
<dbReference type="EMBL" id="QFPP01000010">
    <property type="protein sequence ID" value="PZQ77767.1"/>
    <property type="molecule type" value="Genomic_DNA"/>
</dbReference>
<gene>
    <name evidence="1" type="ORF">DI563_02475</name>
</gene>
<sequence length="120" mass="12758">MATKIVAAKAAPTKREGVMPVTMPPHFNCAQYKQVCETIALRVDTLYDLLRQIQGATEGVNLSWDASTKLDAAVIIATGIGAMADEAARPGGEVIGGHDHWNFGPDFGKLGKVGEEVRHG</sequence>
<reference evidence="1 2" key="1">
    <citation type="submission" date="2017-08" db="EMBL/GenBank/DDBJ databases">
        <title>Infants hospitalized years apart are colonized by the same room-sourced microbial strains.</title>
        <authorList>
            <person name="Brooks B."/>
            <person name="Olm M.R."/>
            <person name="Firek B.A."/>
            <person name="Baker R."/>
            <person name="Thomas B.C."/>
            <person name="Morowitz M.J."/>
            <person name="Banfield J.F."/>
        </authorList>
    </citation>
    <scope>NUCLEOTIDE SEQUENCE [LARGE SCALE GENOMIC DNA]</scope>
    <source>
        <strain evidence="1">S2_005_003_R2_41</strain>
    </source>
</reference>
<organism evidence="1 2">
    <name type="scientific">Variovorax paradoxus</name>
    <dbReference type="NCBI Taxonomy" id="34073"/>
    <lineage>
        <taxon>Bacteria</taxon>
        <taxon>Pseudomonadati</taxon>
        <taxon>Pseudomonadota</taxon>
        <taxon>Betaproteobacteria</taxon>
        <taxon>Burkholderiales</taxon>
        <taxon>Comamonadaceae</taxon>
        <taxon>Variovorax</taxon>
    </lineage>
</organism>
<accession>A0A2W5S4U6</accession>
<evidence type="ECO:0000313" key="1">
    <source>
        <dbReference type="EMBL" id="PZQ77767.1"/>
    </source>
</evidence>
<dbReference type="AlphaFoldDB" id="A0A2W5S4U6"/>
<proteinExistence type="predicted"/>